<name>A0A1S3K4B5_LINAN</name>
<evidence type="ECO:0000256" key="1">
    <source>
        <dbReference type="SAM" id="MobiDB-lite"/>
    </source>
</evidence>
<reference evidence="3" key="1">
    <citation type="submission" date="2025-08" db="UniProtKB">
        <authorList>
            <consortium name="RefSeq"/>
        </authorList>
    </citation>
    <scope>IDENTIFICATION</scope>
    <source>
        <tissue evidence="3">Gonads</tissue>
    </source>
</reference>
<feature type="compositionally biased region" description="Low complexity" evidence="1">
    <location>
        <begin position="180"/>
        <end position="190"/>
    </location>
</feature>
<dbReference type="Proteomes" id="UP000085678">
    <property type="component" value="Unplaced"/>
</dbReference>
<gene>
    <name evidence="3" type="primary">LOC106178719</name>
</gene>
<organism evidence="2 3">
    <name type="scientific">Lingula anatina</name>
    <name type="common">Brachiopod</name>
    <name type="synonym">Lingula unguis</name>
    <dbReference type="NCBI Taxonomy" id="7574"/>
    <lineage>
        <taxon>Eukaryota</taxon>
        <taxon>Metazoa</taxon>
        <taxon>Spiralia</taxon>
        <taxon>Lophotrochozoa</taxon>
        <taxon>Brachiopoda</taxon>
        <taxon>Linguliformea</taxon>
        <taxon>Lingulata</taxon>
        <taxon>Lingulida</taxon>
        <taxon>Linguloidea</taxon>
        <taxon>Lingulidae</taxon>
        <taxon>Lingula</taxon>
    </lineage>
</organism>
<sequence>MSTAVLGKTEVGVRRTTTDIKVDETPKSKLMYYFNCICTVLQMENTPRISRLRNYRKHRVLSEEDTDHLLLLCFFMSPDELVNKCIFMDESMCHEYLNEFYEISAVSRAFVVSPEVLVGGERKQVRKIMCFTQSWLKDNYIDPMKTYEERLRRITSELRSAASRGTSASPRRRPQPSAPPSSQDSSCVIL</sequence>
<accession>A0A1S3K4B5</accession>
<dbReference type="OMA" id="CHEYLNE"/>
<evidence type="ECO:0000313" key="2">
    <source>
        <dbReference type="Proteomes" id="UP000085678"/>
    </source>
</evidence>
<dbReference type="InParanoid" id="A0A1S3K4B5"/>
<feature type="region of interest" description="Disordered" evidence="1">
    <location>
        <begin position="159"/>
        <end position="190"/>
    </location>
</feature>
<dbReference type="RefSeq" id="XP_013417470.1">
    <property type="nucleotide sequence ID" value="XM_013562016.1"/>
</dbReference>
<dbReference type="AlphaFoldDB" id="A0A1S3K4B5"/>
<dbReference type="KEGG" id="lak:106178719"/>
<dbReference type="OrthoDB" id="661148at2759"/>
<dbReference type="GeneID" id="106178719"/>
<evidence type="ECO:0000313" key="3">
    <source>
        <dbReference type="RefSeq" id="XP_013417470.1"/>
    </source>
</evidence>
<protein>
    <submittedName>
        <fullName evidence="3">Uncharacterized protein LOC106178719</fullName>
    </submittedName>
</protein>
<keyword evidence="2" id="KW-1185">Reference proteome</keyword>
<proteinExistence type="predicted"/>